<evidence type="ECO:0000313" key="3">
    <source>
        <dbReference type="Proteomes" id="UP000256774"/>
    </source>
</evidence>
<organism evidence="2 3">
    <name type="scientific">Paraperlucidibaca baekdonensis</name>
    <dbReference type="NCBI Taxonomy" id="748120"/>
    <lineage>
        <taxon>Bacteria</taxon>
        <taxon>Pseudomonadati</taxon>
        <taxon>Pseudomonadota</taxon>
        <taxon>Gammaproteobacteria</taxon>
        <taxon>Moraxellales</taxon>
        <taxon>Moraxellaceae</taxon>
        <taxon>Paraperlucidibaca</taxon>
    </lineage>
</organism>
<dbReference type="PANTHER" id="PTHR28026">
    <property type="entry name" value="DUF962 DOMAIN PROTEIN (AFU_ORTHOLOGUE AFUA_8G05310)"/>
    <property type="match status" value="1"/>
</dbReference>
<feature type="transmembrane region" description="Helical" evidence="1">
    <location>
        <begin position="79"/>
        <end position="97"/>
    </location>
</feature>
<dbReference type="EMBL" id="QUNR01000004">
    <property type="protein sequence ID" value="REH36639.1"/>
    <property type="molecule type" value="Genomic_DNA"/>
</dbReference>
<dbReference type="GO" id="GO:0046521">
    <property type="term" value="P:sphingoid catabolic process"/>
    <property type="evidence" value="ECO:0007669"/>
    <property type="project" value="TreeGrafter"/>
</dbReference>
<feature type="transmembrane region" description="Helical" evidence="1">
    <location>
        <begin position="52"/>
        <end position="72"/>
    </location>
</feature>
<evidence type="ECO:0000256" key="1">
    <source>
        <dbReference type="SAM" id="Phobius"/>
    </source>
</evidence>
<protein>
    <submittedName>
        <fullName evidence="2">Putative membrane protein YGL010W</fullName>
    </submittedName>
</protein>
<keyword evidence="1" id="KW-0472">Membrane</keyword>
<feature type="transmembrane region" description="Helical" evidence="1">
    <location>
        <begin position="23"/>
        <end position="40"/>
    </location>
</feature>
<sequence>MRSISEFLNEYGKTHRHPSNQRIHFLCVPVILISSLAFGWPLSAALLGVEAAWAPFVNIATVASVLMIIGFYSRLGWRAVAAMAAFLAVSIAVIMAVEQSSLPLVWTAAIAWIAAWALQLVGHNIEGAKPSFVDDLVFLLIGPLFVLEEWGVPLRAK</sequence>
<name>A0A3E0H2B4_9GAMM</name>
<dbReference type="GO" id="GO:0016020">
    <property type="term" value="C:membrane"/>
    <property type="evidence" value="ECO:0007669"/>
    <property type="project" value="GOC"/>
</dbReference>
<gene>
    <name evidence="2" type="ORF">DFR26_1771</name>
</gene>
<dbReference type="RefSeq" id="WP_116208603.1">
    <property type="nucleotide sequence ID" value="NZ_QUNR01000004.1"/>
</dbReference>
<feature type="transmembrane region" description="Helical" evidence="1">
    <location>
        <begin position="103"/>
        <end position="121"/>
    </location>
</feature>
<dbReference type="AlphaFoldDB" id="A0A3E0H2B4"/>
<keyword evidence="3" id="KW-1185">Reference proteome</keyword>
<dbReference type="PANTHER" id="PTHR28026:SF9">
    <property type="entry name" value="2-HYDROXY-PALMITIC ACID DIOXYGENASE MPO1"/>
    <property type="match status" value="1"/>
</dbReference>
<dbReference type="Proteomes" id="UP000256774">
    <property type="component" value="Unassembled WGS sequence"/>
</dbReference>
<reference evidence="2 3" key="1">
    <citation type="submission" date="2018-08" db="EMBL/GenBank/DDBJ databases">
        <title>Genomic Encyclopedia of Type Strains, Phase IV (KMG-IV): sequencing the most valuable type-strain genomes for metagenomic binning, comparative biology and taxonomic classification.</title>
        <authorList>
            <person name="Goeker M."/>
        </authorList>
    </citation>
    <scope>NUCLEOTIDE SEQUENCE [LARGE SCALE GENOMIC DNA]</scope>
    <source>
        <strain evidence="2 3">DSM 26022</strain>
    </source>
</reference>
<dbReference type="InterPro" id="IPR009305">
    <property type="entry name" value="Mpo1-like"/>
</dbReference>
<evidence type="ECO:0000313" key="2">
    <source>
        <dbReference type="EMBL" id="REH36639.1"/>
    </source>
</evidence>
<keyword evidence="1" id="KW-0812">Transmembrane</keyword>
<dbReference type="Pfam" id="PF06127">
    <property type="entry name" value="Mpo1-like"/>
    <property type="match status" value="1"/>
</dbReference>
<dbReference type="OrthoDB" id="5515308at2"/>
<accession>A0A3E0H2B4</accession>
<keyword evidence="1" id="KW-1133">Transmembrane helix</keyword>
<comment type="caution">
    <text evidence="2">The sequence shown here is derived from an EMBL/GenBank/DDBJ whole genome shotgun (WGS) entry which is preliminary data.</text>
</comment>
<proteinExistence type="predicted"/>